<name>A0A8X6IJ33_TRICU</name>
<reference evidence="1" key="1">
    <citation type="submission" date="2020-07" db="EMBL/GenBank/DDBJ databases">
        <title>Multicomponent nature underlies the extraordinary mechanical properties of spider dragline silk.</title>
        <authorList>
            <person name="Kono N."/>
            <person name="Nakamura H."/>
            <person name="Mori M."/>
            <person name="Yoshida Y."/>
            <person name="Ohtoshi R."/>
            <person name="Malay A.D."/>
            <person name="Moran D.A.P."/>
            <person name="Tomita M."/>
            <person name="Numata K."/>
            <person name="Arakawa K."/>
        </authorList>
    </citation>
    <scope>NUCLEOTIDE SEQUENCE</scope>
</reference>
<proteinExistence type="predicted"/>
<organism evidence="1 2">
    <name type="scientific">Trichonephila clavata</name>
    <name type="common">Joro spider</name>
    <name type="synonym">Nephila clavata</name>
    <dbReference type="NCBI Taxonomy" id="2740835"/>
    <lineage>
        <taxon>Eukaryota</taxon>
        <taxon>Metazoa</taxon>
        <taxon>Ecdysozoa</taxon>
        <taxon>Arthropoda</taxon>
        <taxon>Chelicerata</taxon>
        <taxon>Arachnida</taxon>
        <taxon>Araneae</taxon>
        <taxon>Araneomorphae</taxon>
        <taxon>Entelegynae</taxon>
        <taxon>Araneoidea</taxon>
        <taxon>Nephilidae</taxon>
        <taxon>Trichonephila</taxon>
    </lineage>
</organism>
<sequence length="97" mass="10908">MRLSISTMLPQTLDIRWLSSYLIRLAYKTIKNKRPSILSSGAMQGCCQEVCRGTGPQNVGSPGTSRSWNFQSRSVALRLLYLWTSEVKPSKSKVSLR</sequence>
<accession>A0A8X6IJ33</accession>
<keyword evidence="2" id="KW-1185">Reference proteome</keyword>
<dbReference type="AlphaFoldDB" id="A0A8X6IJ33"/>
<gene>
    <name evidence="1" type="ORF">TNCT_259701</name>
</gene>
<protein>
    <submittedName>
        <fullName evidence="1">Uncharacterized protein</fullName>
    </submittedName>
</protein>
<dbReference type="Proteomes" id="UP000887116">
    <property type="component" value="Unassembled WGS sequence"/>
</dbReference>
<comment type="caution">
    <text evidence="1">The sequence shown here is derived from an EMBL/GenBank/DDBJ whole genome shotgun (WGS) entry which is preliminary data.</text>
</comment>
<evidence type="ECO:0000313" key="2">
    <source>
        <dbReference type="Proteomes" id="UP000887116"/>
    </source>
</evidence>
<evidence type="ECO:0000313" key="1">
    <source>
        <dbReference type="EMBL" id="GFR05700.1"/>
    </source>
</evidence>
<dbReference type="EMBL" id="BMAO01006043">
    <property type="protein sequence ID" value="GFR05700.1"/>
    <property type="molecule type" value="Genomic_DNA"/>
</dbReference>